<sequence length="294" mass="33431">MAFGGADYTKTFTGWRLKDSGSGNQYNFLTGFTYQIGNFQIAPNFLWQEPLVDPIPLGAPAPARSRNIIEDPFVVRDNRKTTAGELLLTFDPTPGTWFYEWDNDRSEDAPFAASLGFVYRHLPTTQDAAIGFFGDSRVPVAFASAPSAQDLWEFNGRIVSKISPDFGVIANFFGGNGQARGSDDRVIYRYGTDVRVVYNKFKLMSEVKIDDWGPFDFHRDFNLTYPFQFKVDLSTTLGKPGWFILPNTRLGVRYTWRSLDNFSPRYEFMSPIDLGLPNGNEWEIRTYLHINIGK</sequence>
<evidence type="ECO:0000313" key="2">
    <source>
        <dbReference type="Proteomes" id="UP001595878"/>
    </source>
</evidence>
<reference evidence="2" key="1">
    <citation type="journal article" date="2019" name="Int. J. Syst. Evol. Microbiol.">
        <title>The Global Catalogue of Microorganisms (GCM) 10K type strain sequencing project: providing services to taxonomists for standard genome sequencing and annotation.</title>
        <authorList>
            <consortium name="The Broad Institute Genomics Platform"/>
            <consortium name="The Broad Institute Genome Sequencing Center for Infectious Disease"/>
            <person name="Wu L."/>
            <person name="Ma J."/>
        </authorList>
    </citation>
    <scope>NUCLEOTIDE SEQUENCE [LARGE SCALE GENOMIC DNA]</scope>
    <source>
        <strain evidence="2">CGMCC 4.7427</strain>
    </source>
</reference>
<keyword evidence="2" id="KW-1185">Reference proteome</keyword>
<gene>
    <name evidence="1" type="ORF">ACFO5T_10910</name>
</gene>
<dbReference type="EMBL" id="JBHSHB010000022">
    <property type="protein sequence ID" value="MFC4690939.1"/>
    <property type="molecule type" value="Genomic_DNA"/>
</dbReference>
<name>A0ABV9LA60_9FLAO</name>
<dbReference type="Proteomes" id="UP001595878">
    <property type="component" value="Unassembled WGS sequence"/>
</dbReference>
<accession>A0ABV9LA60</accession>
<comment type="caution">
    <text evidence="1">The sequence shown here is derived from an EMBL/GenBank/DDBJ whole genome shotgun (WGS) entry which is preliminary data.</text>
</comment>
<dbReference type="RefSeq" id="WP_380034336.1">
    <property type="nucleotide sequence ID" value="NZ_JBHSHB010000022.1"/>
</dbReference>
<organism evidence="1 2">
    <name type="scientific">Dokdonia genika</name>
    <dbReference type="NCBI Taxonomy" id="308113"/>
    <lineage>
        <taxon>Bacteria</taxon>
        <taxon>Pseudomonadati</taxon>
        <taxon>Bacteroidota</taxon>
        <taxon>Flavobacteriia</taxon>
        <taxon>Flavobacteriales</taxon>
        <taxon>Flavobacteriaceae</taxon>
        <taxon>Dokdonia</taxon>
    </lineage>
</organism>
<evidence type="ECO:0000313" key="1">
    <source>
        <dbReference type="EMBL" id="MFC4690939.1"/>
    </source>
</evidence>
<protein>
    <submittedName>
        <fullName evidence="1">Uncharacterized protein</fullName>
    </submittedName>
</protein>
<proteinExistence type="predicted"/>